<dbReference type="HAMAP" id="MF_01396">
    <property type="entry name" value="ATP_synth_c_bact"/>
    <property type="match status" value="1"/>
</dbReference>
<keyword evidence="7 14" id="KW-0375">Hydrogen ion transport</keyword>
<dbReference type="PRINTS" id="PR00124">
    <property type="entry name" value="ATPASEC"/>
</dbReference>
<keyword evidence="11 14" id="KW-0472">Membrane</keyword>
<evidence type="ECO:0000256" key="7">
    <source>
        <dbReference type="ARBA" id="ARBA00022781"/>
    </source>
</evidence>
<evidence type="ECO:0000256" key="9">
    <source>
        <dbReference type="ARBA" id="ARBA00023065"/>
    </source>
</evidence>
<comment type="caution">
    <text evidence="16">The sequence shown here is derived from an EMBL/GenBank/DDBJ whole genome shotgun (WGS) entry which is preliminary data.</text>
</comment>
<dbReference type="PANTHER" id="PTHR10031">
    <property type="entry name" value="ATP SYNTHASE LIPID-BINDING PROTEIN, MITOCHONDRIAL"/>
    <property type="match status" value="1"/>
</dbReference>
<evidence type="ECO:0000313" key="17">
    <source>
        <dbReference type="Proteomes" id="UP000230292"/>
    </source>
</evidence>
<evidence type="ECO:0000256" key="13">
    <source>
        <dbReference type="ARBA" id="ARBA00025198"/>
    </source>
</evidence>
<gene>
    <name evidence="14 16" type="primary">atpE</name>
    <name evidence="16" type="ORF">COW24_01650</name>
</gene>
<dbReference type="PROSITE" id="PS00605">
    <property type="entry name" value="ATPASE_C"/>
    <property type="match status" value="1"/>
</dbReference>
<evidence type="ECO:0000256" key="5">
    <source>
        <dbReference type="ARBA" id="ARBA00022547"/>
    </source>
</evidence>
<dbReference type="Pfam" id="PF00137">
    <property type="entry name" value="ATP-synt_C"/>
    <property type="match status" value="1"/>
</dbReference>
<dbReference type="NCBIfam" id="TIGR01260">
    <property type="entry name" value="ATP_synt_c"/>
    <property type="match status" value="1"/>
</dbReference>
<dbReference type="Proteomes" id="UP000230292">
    <property type="component" value="Unassembled WGS sequence"/>
</dbReference>
<dbReference type="AlphaFoldDB" id="A0A2M7H4J5"/>
<dbReference type="FunFam" id="1.20.20.10:FF:000004">
    <property type="entry name" value="ATP synthase subunit c"/>
    <property type="match status" value="1"/>
</dbReference>
<evidence type="ECO:0000259" key="15">
    <source>
        <dbReference type="Pfam" id="PF00137"/>
    </source>
</evidence>
<evidence type="ECO:0000256" key="4">
    <source>
        <dbReference type="ARBA" id="ARBA00022475"/>
    </source>
</evidence>
<protein>
    <recommendedName>
        <fullName evidence="14">ATP synthase subunit c</fullName>
    </recommendedName>
    <alternativeName>
        <fullName evidence="14">ATP synthase F(0) sector subunit c</fullName>
    </alternativeName>
    <alternativeName>
        <fullName evidence="14">F-type ATPase subunit c</fullName>
        <shortName evidence="14">F-ATPase subunit c</shortName>
    </alternativeName>
    <alternativeName>
        <fullName evidence="14">Lipid-binding protein</fullName>
    </alternativeName>
</protein>
<reference evidence="16 17" key="1">
    <citation type="submission" date="2017-09" db="EMBL/GenBank/DDBJ databases">
        <title>Depth-based differentiation of microbial function through sediment-hosted aquifers and enrichment of novel symbionts in the deep terrestrial subsurface.</title>
        <authorList>
            <person name="Probst A.J."/>
            <person name="Ladd B."/>
            <person name="Jarett J.K."/>
            <person name="Geller-Mcgrath D.E."/>
            <person name="Sieber C.M."/>
            <person name="Emerson J.B."/>
            <person name="Anantharaman K."/>
            <person name="Thomas B.C."/>
            <person name="Malmstrom R."/>
            <person name="Stieglmeier M."/>
            <person name="Klingl A."/>
            <person name="Woyke T."/>
            <person name="Ryan C.M."/>
            <person name="Banfield J.F."/>
        </authorList>
    </citation>
    <scope>NUCLEOTIDE SEQUENCE [LARGE SCALE GENOMIC DNA]</scope>
    <source>
        <strain evidence="16">CG15_BIG_FIL_POST_REV_8_21_14_020_45_12</strain>
    </source>
</reference>
<dbReference type="InterPro" id="IPR002379">
    <property type="entry name" value="ATPase_proteolipid_c-like_dom"/>
</dbReference>
<comment type="caution">
    <text evidence="14">Lacks conserved residue(s) required for the propagation of feature annotation.</text>
</comment>
<dbReference type="GO" id="GO:0005886">
    <property type="term" value="C:plasma membrane"/>
    <property type="evidence" value="ECO:0007669"/>
    <property type="project" value="UniProtKB-SubCell"/>
</dbReference>
<dbReference type="GO" id="GO:0046933">
    <property type="term" value="F:proton-transporting ATP synthase activity, rotational mechanism"/>
    <property type="evidence" value="ECO:0007669"/>
    <property type="project" value="UniProtKB-UniRule"/>
</dbReference>
<keyword evidence="4 14" id="KW-1003">Cell membrane</keyword>
<evidence type="ECO:0000256" key="2">
    <source>
        <dbReference type="ARBA" id="ARBA00006704"/>
    </source>
</evidence>
<dbReference type="InterPro" id="IPR020537">
    <property type="entry name" value="ATP_synth_F0_csu_DDCD_BS"/>
</dbReference>
<accession>A0A2M7H4J5</accession>
<evidence type="ECO:0000256" key="8">
    <source>
        <dbReference type="ARBA" id="ARBA00022989"/>
    </source>
</evidence>
<dbReference type="PANTHER" id="PTHR10031:SF0">
    <property type="entry name" value="ATPASE PROTEIN 9"/>
    <property type="match status" value="1"/>
</dbReference>
<evidence type="ECO:0000256" key="11">
    <source>
        <dbReference type="ARBA" id="ARBA00023136"/>
    </source>
</evidence>
<evidence type="ECO:0000313" key="16">
    <source>
        <dbReference type="EMBL" id="PIW37146.1"/>
    </source>
</evidence>
<organism evidence="16 17">
    <name type="scientific">Candidatus Kerfeldbacteria bacterium CG15_BIG_FIL_POST_REV_8_21_14_020_45_12</name>
    <dbReference type="NCBI Taxonomy" id="2014247"/>
    <lineage>
        <taxon>Bacteria</taxon>
        <taxon>Candidatus Kerfeldiibacteriota</taxon>
    </lineage>
</organism>
<evidence type="ECO:0000256" key="10">
    <source>
        <dbReference type="ARBA" id="ARBA00023121"/>
    </source>
</evidence>
<feature type="transmembrane region" description="Helical" evidence="14">
    <location>
        <begin position="51"/>
        <end position="75"/>
    </location>
</feature>
<keyword evidence="12 14" id="KW-0066">ATP synthesis</keyword>
<sequence>MDVEAAKLLAAGLAIGIGAIGPGIGEGIVAGKALEAMGRNPSIKDELFTRMIIGMAITESTSIYALVITFLILFAF</sequence>
<dbReference type="InterPro" id="IPR000454">
    <property type="entry name" value="ATP_synth_F0_csu"/>
</dbReference>
<dbReference type="GO" id="GO:0033177">
    <property type="term" value="C:proton-transporting two-sector ATPase complex, proton-transporting domain"/>
    <property type="evidence" value="ECO:0007669"/>
    <property type="project" value="InterPro"/>
</dbReference>
<keyword evidence="3 14" id="KW-0813">Transport</keyword>
<evidence type="ECO:0000256" key="3">
    <source>
        <dbReference type="ARBA" id="ARBA00022448"/>
    </source>
</evidence>
<evidence type="ECO:0000256" key="6">
    <source>
        <dbReference type="ARBA" id="ARBA00022692"/>
    </source>
</evidence>
<dbReference type="EMBL" id="PFGC01000020">
    <property type="protein sequence ID" value="PIW37146.1"/>
    <property type="molecule type" value="Genomic_DNA"/>
</dbReference>
<dbReference type="GO" id="GO:0045259">
    <property type="term" value="C:proton-transporting ATP synthase complex"/>
    <property type="evidence" value="ECO:0007669"/>
    <property type="project" value="UniProtKB-KW"/>
</dbReference>
<dbReference type="Gene3D" id="1.20.20.10">
    <property type="entry name" value="F1F0 ATP synthase subunit C"/>
    <property type="match status" value="1"/>
</dbReference>
<comment type="similarity">
    <text evidence="2 14">Belongs to the ATPase C chain family.</text>
</comment>
<dbReference type="InterPro" id="IPR035921">
    <property type="entry name" value="F/V-ATP_Csub_sf"/>
</dbReference>
<keyword evidence="9 14" id="KW-0406">Ion transport</keyword>
<evidence type="ECO:0000256" key="12">
    <source>
        <dbReference type="ARBA" id="ARBA00023310"/>
    </source>
</evidence>
<keyword evidence="10 14" id="KW-0446">Lipid-binding</keyword>
<keyword evidence="5 14" id="KW-0138">CF(0)</keyword>
<dbReference type="GO" id="GO:0008289">
    <property type="term" value="F:lipid binding"/>
    <property type="evidence" value="ECO:0007669"/>
    <property type="project" value="UniProtKB-KW"/>
</dbReference>
<dbReference type="InterPro" id="IPR005953">
    <property type="entry name" value="ATP_synth_csu_bac/chlpt"/>
</dbReference>
<dbReference type="SUPFAM" id="SSF81333">
    <property type="entry name" value="F1F0 ATP synthase subunit C"/>
    <property type="match status" value="1"/>
</dbReference>
<keyword evidence="6 14" id="KW-0812">Transmembrane</keyword>
<dbReference type="InterPro" id="IPR038662">
    <property type="entry name" value="ATP_synth_F0_csu_sf"/>
</dbReference>
<evidence type="ECO:0000256" key="1">
    <source>
        <dbReference type="ARBA" id="ARBA00004141"/>
    </source>
</evidence>
<keyword evidence="8 14" id="KW-1133">Transmembrane helix</keyword>
<name>A0A2M7H4J5_9BACT</name>
<comment type="function">
    <text evidence="13 14">F(1)F(0) ATP synthase produces ATP from ADP in the presence of a proton or sodium gradient. F-type ATPases consist of two structural domains, F(1) containing the extramembraneous catalytic core and F(0) containing the membrane proton channel, linked together by a central stalk and a peripheral stalk. During catalysis, ATP synthesis in the catalytic domain of F(1) is coupled via a rotary mechanism of the central stalk subunits to proton translocation.</text>
</comment>
<evidence type="ECO:0000256" key="14">
    <source>
        <dbReference type="HAMAP-Rule" id="MF_01396"/>
    </source>
</evidence>
<comment type="subcellular location">
    <subcellularLocation>
        <location evidence="14">Cell membrane</location>
        <topology evidence="14">Multi-pass membrane protein</topology>
    </subcellularLocation>
    <subcellularLocation>
        <location evidence="1">Membrane</location>
        <topology evidence="1">Multi-pass membrane protein</topology>
    </subcellularLocation>
</comment>
<feature type="site" description="Reversibly protonated during proton transport" evidence="14">
    <location>
        <position position="59"/>
    </location>
</feature>
<proteinExistence type="inferred from homology"/>
<comment type="function">
    <text evidence="14">Key component of the F(0) channel; it plays a direct role in translocation across the membrane. A homomeric c-ring of between 10-14 subunits forms the central stalk rotor element with the F(1) delta and epsilon subunits.</text>
</comment>
<feature type="domain" description="V-ATPase proteolipid subunit C-like" evidence="15">
    <location>
        <begin position="9"/>
        <end position="72"/>
    </location>
</feature>